<dbReference type="InterPro" id="IPR009832">
    <property type="entry name" value="DUF1397"/>
</dbReference>
<dbReference type="PANTHER" id="PTHR20997">
    <property type="entry name" value="EG:BACR42I17.2 PROTEIN-RELATED"/>
    <property type="match status" value="1"/>
</dbReference>
<dbReference type="AlphaFoldDB" id="B4N1R2"/>
<dbReference type="FunCoup" id="B4N1R2">
    <property type="interactions" value="2"/>
</dbReference>
<dbReference type="KEGG" id="dwi:6644781"/>
<accession>B4N1R2</accession>
<dbReference type="PANTHER" id="PTHR20997:SF2">
    <property type="entry name" value="EG:BACR42I17.2 PROTEIN-RELATED"/>
    <property type="match status" value="1"/>
</dbReference>
<evidence type="ECO:0000313" key="2">
    <source>
        <dbReference type="Proteomes" id="UP000007798"/>
    </source>
</evidence>
<dbReference type="InParanoid" id="B4N1R2"/>
<dbReference type="eggNOG" id="ENOG502SR8Y">
    <property type="taxonomic scope" value="Eukaryota"/>
</dbReference>
<dbReference type="EMBL" id="CH963925">
    <property type="protein sequence ID" value="EDW78301.2"/>
    <property type="molecule type" value="Genomic_DNA"/>
</dbReference>
<dbReference type="OrthoDB" id="6512861at2759"/>
<dbReference type="Pfam" id="PF07165">
    <property type="entry name" value="DUF1397"/>
    <property type="match status" value="1"/>
</dbReference>
<evidence type="ECO:0000313" key="1">
    <source>
        <dbReference type="EMBL" id="EDW78301.2"/>
    </source>
</evidence>
<protein>
    <recommendedName>
        <fullName evidence="3">27 kDa hemolymph protein</fullName>
    </recommendedName>
</protein>
<organism evidence="1 2">
    <name type="scientific">Drosophila willistoni</name>
    <name type="common">Fruit fly</name>
    <dbReference type="NCBI Taxonomy" id="7260"/>
    <lineage>
        <taxon>Eukaryota</taxon>
        <taxon>Metazoa</taxon>
        <taxon>Ecdysozoa</taxon>
        <taxon>Arthropoda</taxon>
        <taxon>Hexapoda</taxon>
        <taxon>Insecta</taxon>
        <taxon>Pterygota</taxon>
        <taxon>Neoptera</taxon>
        <taxon>Endopterygota</taxon>
        <taxon>Diptera</taxon>
        <taxon>Brachycera</taxon>
        <taxon>Muscomorpha</taxon>
        <taxon>Ephydroidea</taxon>
        <taxon>Drosophilidae</taxon>
        <taxon>Drosophila</taxon>
        <taxon>Sophophora</taxon>
    </lineage>
</organism>
<evidence type="ECO:0008006" key="3">
    <source>
        <dbReference type="Google" id="ProtNLM"/>
    </source>
</evidence>
<gene>
    <name evidence="1" type="primary">Dwil\GK16357</name>
    <name evidence="1" type="ORF">Dwil_GK16357</name>
</gene>
<name>B4N1R2_DROWI</name>
<reference evidence="1 2" key="1">
    <citation type="journal article" date="2007" name="Nature">
        <title>Evolution of genes and genomes on the Drosophila phylogeny.</title>
        <authorList>
            <consortium name="Drosophila 12 Genomes Consortium"/>
            <person name="Clark A.G."/>
            <person name="Eisen M.B."/>
            <person name="Smith D.R."/>
            <person name="Bergman C.M."/>
            <person name="Oliver B."/>
            <person name="Markow T.A."/>
            <person name="Kaufman T.C."/>
            <person name="Kellis M."/>
            <person name="Gelbart W."/>
            <person name="Iyer V.N."/>
            <person name="Pollard D.A."/>
            <person name="Sackton T.B."/>
            <person name="Larracuente A.M."/>
            <person name="Singh N.D."/>
            <person name="Abad J.P."/>
            <person name="Abt D.N."/>
            <person name="Adryan B."/>
            <person name="Aguade M."/>
            <person name="Akashi H."/>
            <person name="Anderson W.W."/>
            <person name="Aquadro C.F."/>
            <person name="Ardell D.H."/>
            <person name="Arguello R."/>
            <person name="Artieri C.G."/>
            <person name="Barbash D.A."/>
            <person name="Barker D."/>
            <person name="Barsanti P."/>
            <person name="Batterham P."/>
            <person name="Batzoglou S."/>
            <person name="Begun D."/>
            <person name="Bhutkar A."/>
            <person name="Blanco E."/>
            <person name="Bosak S.A."/>
            <person name="Bradley R.K."/>
            <person name="Brand A.D."/>
            <person name="Brent M.R."/>
            <person name="Brooks A.N."/>
            <person name="Brown R.H."/>
            <person name="Butlin R.K."/>
            <person name="Caggese C."/>
            <person name="Calvi B.R."/>
            <person name="Bernardo de Carvalho A."/>
            <person name="Caspi A."/>
            <person name="Castrezana S."/>
            <person name="Celniker S.E."/>
            <person name="Chang J.L."/>
            <person name="Chapple C."/>
            <person name="Chatterji S."/>
            <person name="Chinwalla A."/>
            <person name="Civetta A."/>
            <person name="Clifton S.W."/>
            <person name="Comeron J.M."/>
            <person name="Costello J.C."/>
            <person name="Coyne J.A."/>
            <person name="Daub J."/>
            <person name="David R.G."/>
            <person name="Delcher A.L."/>
            <person name="Delehaunty K."/>
            <person name="Do C.B."/>
            <person name="Ebling H."/>
            <person name="Edwards K."/>
            <person name="Eickbush T."/>
            <person name="Evans J.D."/>
            <person name="Filipski A."/>
            <person name="Findeiss S."/>
            <person name="Freyhult E."/>
            <person name="Fulton L."/>
            <person name="Fulton R."/>
            <person name="Garcia A.C."/>
            <person name="Gardiner A."/>
            <person name="Garfield D.A."/>
            <person name="Garvin B.E."/>
            <person name="Gibson G."/>
            <person name="Gilbert D."/>
            <person name="Gnerre S."/>
            <person name="Godfrey J."/>
            <person name="Good R."/>
            <person name="Gotea V."/>
            <person name="Gravely B."/>
            <person name="Greenberg A.J."/>
            <person name="Griffiths-Jones S."/>
            <person name="Gross S."/>
            <person name="Guigo R."/>
            <person name="Gustafson E.A."/>
            <person name="Haerty W."/>
            <person name="Hahn M.W."/>
            <person name="Halligan D.L."/>
            <person name="Halpern A.L."/>
            <person name="Halter G.M."/>
            <person name="Han M.V."/>
            <person name="Heger A."/>
            <person name="Hillier L."/>
            <person name="Hinrichs A.S."/>
            <person name="Holmes I."/>
            <person name="Hoskins R.A."/>
            <person name="Hubisz M.J."/>
            <person name="Hultmark D."/>
            <person name="Huntley M.A."/>
            <person name="Jaffe D.B."/>
            <person name="Jagadeeshan S."/>
            <person name="Jeck W.R."/>
            <person name="Johnson J."/>
            <person name="Jones C.D."/>
            <person name="Jordan W.C."/>
            <person name="Karpen G.H."/>
            <person name="Kataoka E."/>
            <person name="Keightley P.D."/>
            <person name="Kheradpour P."/>
            <person name="Kirkness E.F."/>
            <person name="Koerich L.B."/>
            <person name="Kristiansen K."/>
            <person name="Kudrna D."/>
            <person name="Kulathinal R.J."/>
            <person name="Kumar S."/>
            <person name="Kwok R."/>
            <person name="Lander E."/>
            <person name="Langley C.H."/>
            <person name="Lapoint R."/>
            <person name="Lazzaro B.P."/>
            <person name="Lee S.J."/>
            <person name="Levesque L."/>
            <person name="Li R."/>
            <person name="Lin C.F."/>
            <person name="Lin M.F."/>
            <person name="Lindblad-Toh K."/>
            <person name="Llopart A."/>
            <person name="Long M."/>
            <person name="Low L."/>
            <person name="Lozovsky E."/>
            <person name="Lu J."/>
            <person name="Luo M."/>
            <person name="Machado C.A."/>
            <person name="Makalowski W."/>
            <person name="Marzo M."/>
            <person name="Matsuda M."/>
            <person name="Matzkin L."/>
            <person name="McAllister B."/>
            <person name="McBride C.S."/>
            <person name="McKernan B."/>
            <person name="McKernan K."/>
            <person name="Mendez-Lago M."/>
            <person name="Minx P."/>
            <person name="Mollenhauer M.U."/>
            <person name="Montooth K."/>
            <person name="Mount S.M."/>
            <person name="Mu X."/>
            <person name="Myers E."/>
            <person name="Negre B."/>
            <person name="Newfeld S."/>
            <person name="Nielsen R."/>
            <person name="Noor M.A."/>
            <person name="O'Grady P."/>
            <person name="Pachter L."/>
            <person name="Papaceit M."/>
            <person name="Parisi M.J."/>
            <person name="Parisi M."/>
            <person name="Parts L."/>
            <person name="Pedersen J.S."/>
            <person name="Pesole G."/>
            <person name="Phillippy A.M."/>
            <person name="Ponting C.P."/>
            <person name="Pop M."/>
            <person name="Porcelli D."/>
            <person name="Powell J.R."/>
            <person name="Prohaska S."/>
            <person name="Pruitt K."/>
            <person name="Puig M."/>
            <person name="Quesneville H."/>
            <person name="Ram K.R."/>
            <person name="Rand D."/>
            <person name="Rasmussen M.D."/>
            <person name="Reed L.K."/>
            <person name="Reenan R."/>
            <person name="Reily A."/>
            <person name="Remington K.A."/>
            <person name="Rieger T.T."/>
            <person name="Ritchie M.G."/>
            <person name="Robin C."/>
            <person name="Rogers Y.H."/>
            <person name="Rohde C."/>
            <person name="Rozas J."/>
            <person name="Rubenfield M.J."/>
            <person name="Ruiz A."/>
            <person name="Russo S."/>
            <person name="Salzberg S.L."/>
            <person name="Sanchez-Gracia A."/>
            <person name="Saranga D.J."/>
            <person name="Sato H."/>
            <person name="Schaeffer S.W."/>
            <person name="Schatz M.C."/>
            <person name="Schlenke T."/>
            <person name="Schwartz R."/>
            <person name="Segarra C."/>
            <person name="Singh R.S."/>
            <person name="Sirot L."/>
            <person name="Sirota M."/>
            <person name="Sisneros N.B."/>
            <person name="Smith C.D."/>
            <person name="Smith T.F."/>
            <person name="Spieth J."/>
            <person name="Stage D.E."/>
            <person name="Stark A."/>
            <person name="Stephan W."/>
            <person name="Strausberg R.L."/>
            <person name="Strempel S."/>
            <person name="Sturgill D."/>
            <person name="Sutton G."/>
            <person name="Sutton G.G."/>
            <person name="Tao W."/>
            <person name="Teichmann S."/>
            <person name="Tobari Y.N."/>
            <person name="Tomimura Y."/>
            <person name="Tsolas J.M."/>
            <person name="Valente V.L."/>
            <person name="Venter E."/>
            <person name="Venter J.C."/>
            <person name="Vicario S."/>
            <person name="Vieira F.G."/>
            <person name="Vilella A.J."/>
            <person name="Villasante A."/>
            <person name="Walenz B."/>
            <person name="Wang J."/>
            <person name="Wasserman M."/>
            <person name="Watts T."/>
            <person name="Wilson D."/>
            <person name="Wilson R.K."/>
            <person name="Wing R.A."/>
            <person name="Wolfner M.F."/>
            <person name="Wong A."/>
            <person name="Wong G.K."/>
            <person name="Wu C.I."/>
            <person name="Wu G."/>
            <person name="Yamamoto D."/>
            <person name="Yang H.P."/>
            <person name="Yang S.P."/>
            <person name="Yorke J.A."/>
            <person name="Yoshida K."/>
            <person name="Zdobnov E."/>
            <person name="Zhang P."/>
            <person name="Zhang Y."/>
            <person name="Zimin A.V."/>
            <person name="Baldwin J."/>
            <person name="Abdouelleil A."/>
            <person name="Abdulkadir J."/>
            <person name="Abebe A."/>
            <person name="Abera B."/>
            <person name="Abreu J."/>
            <person name="Acer S.C."/>
            <person name="Aftuck L."/>
            <person name="Alexander A."/>
            <person name="An P."/>
            <person name="Anderson E."/>
            <person name="Anderson S."/>
            <person name="Arachi H."/>
            <person name="Azer M."/>
            <person name="Bachantsang P."/>
            <person name="Barry A."/>
            <person name="Bayul T."/>
            <person name="Berlin A."/>
            <person name="Bessette D."/>
            <person name="Bloom T."/>
            <person name="Blye J."/>
            <person name="Boguslavskiy L."/>
            <person name="Bonnet C."/>
            <person name="Boukhgalter B."/>
            <person name="Bourzgui I."/>
            <person name="Brown A."/>
            <person name="Cahill P."/>
            <person name="Channer S."/>
            <person name="Cheshatsang Y."/>
            <person name="Chuda L."/>
            <person name="Citroen M."/>
            <person name="Collymore A."/>
            <person name="Cooke P."/>
            <person name="Costello M."/>
            <person name="D'Aco K."/>
            <person name="Daza R."/>
            <person name="De Haan G."/>
            <person name="DeGray S."/>
            <person name="DeMaso C."/>
            <person name="Dhargay N."/>
            <person name="Dooley K."/>
            <person name="Dooley E."/>
            <person name="Doricent M."/>
            <person name="Dorje P."/>
            <person name="Dorjee K."/>
            <person name="Dupes A."/>
            <person name="Elong R."/>
            <person name="Falk J."/>
            <person name="Farina A."/>
            <person name="Faro S."/>
            <person name="Ferguson D."/>
            <person name="Fisher S."/>
            <person name="Foley C.D."/>
            <person name="Franke A."/>
            <person name="Friedrich D."/>
            <person name="Gadbois L."/>
            <person name="Gearin G."/>
            <person name="Gearin C.R."/>
            <person name="Giannoukos G."/>
            <person name="Goode T."/>
            <person name="Graham J."/>
            <person name="Grandbois E."/>
            <person name="Grewal S."/>
            <person name="Gyaltsen K."/>
            <person name="Hafez N."/>
            <person name="Hagos B."/>
            <person name="Hall J."/>
            <person name="Henson C."/>
            <person name="Hollinger A."/>
            <person name="Honan T."/>
            <person name="Huard M.D."/>
            <person name="Hughes L."/>
            <person name="Hurhula B."/>
            <person name="Husby M.E."/>
            <person name="Kamat A."/>
            <person name="Kanga B."/>
            <person name="Kashin S."/>
            <person name="Khazanovich D."/>
            <person name="Kisner P."/>
            <person name="Lance K."/>
            <person name="Lara M."/>
            <person name="Lee W."/>
            <person name="Lennon N."/>
            <person name="Letendre F."/>
            <person name="LeVine R."/>
            <person name="Lipovsky A."/>
            <person name="Liu X."/>
            <person name="Liu J."/>
            <person name="Liu S."/>
            <person name="Lokyitsang T."/>
            <person name="Lokyitsang Y."/>
            <person name="Lubonja R."/>
            <person name="Lui A."/>
            <person name="MacDonald P."/>
            <person name="Magnisalis V."/>
            <person name="Maru K."/>
            <person name="Matthews C."/>
            <person name="McCusker W."/>
            <person name="McDonough S."/>
            <person name="Mehta T."/>
            <person name="Meldrim J."/>
            <person name="Meneus L."/>
            <person name="Mihai O."/>
            <person name="Mihalev A."/>
            <person name="Mihova T."/>
            <person name="Mittelman R."/>
            <person name="Mlenga V."/>
            <person name="Montmayeur A."/>
            <person name="Mulrain L."/>
            <person name="Navidi A."/>
            <person name="Naylor J."/>
            <person name="Negash T."/>
            <person name="Nguyen T."/>
            <person name="Nguyen N."/>
            <person name="Nicol R."/>
            <person name="Norbu C."/>
            <person name="Norbu N."/>
            <person name="Novod N."/>
            <person name="O'Neill B."/>
            <person name="Osman S."/>
            <person name="Markiewicz E."/>
            <person name="Oyono O.L."/>
            <person name="Patti C."/>
            <person name="Phunkhang P."/>
            <person name="Pierre F."/>
            <person name="Priest M."/>
            <person name="Raghuraman S."/>
            <person name="Rege F."/>
            <person name="Reyes R."/>
            <person name="Rise C."/>
            <person name="Rogov P."/>
            <person name="Ross K."/>
            <person name="Ryan E."/>
            <person name="Settipalli S."/>
            <person name="Shea T."/>
            <person name="Sherpa N."/>
            <person name="Shi L."/>
            <person name="Shih D."/>
            <person name="Sparrow T."/>
            <person name="Spaulding J."/>
            <person name="Stalker J."/>
            <person name="Stange-Thomann N."/>
            <person name="Stavropoulos S."/>
            <person name="Stone C."/>
            <person name="Strader C."/>
            <person name="Tesfaye S."/>
            <person name="Thomson T."/>
            <person name="Thoulutsang Y."/>
            <person name="Thoulutsang D."/>
            <person name="Topham K."/>
            <person name="Topping I."/>
            <person name="Tsamla T."/>
            <person name="Vassiliev H."/>
            <person name="Vo A."/>
            <person name="Wangchuk T."/>
            <person name="Wangdi T."/>
            <person name="Weiand M."/>
            <person name="Wilkinson J."/>
            <person name="Wilson A."/>
            <person name="Yadav S."/>
            <person name="Young G."/>
            <person name="Yu Q."/>
            <person name="Zembek L."/>
            <person name="Zhong D."/>
            <person name="Zimmer A."/>
            <person name="Zwirko Z."/>
            <person name="Jaffe D.B."/>
            <person name="Alvarez P."/>
            <person name="Brockman W."/>
            <person name="Butler J."/>
            <person name="Chin C."/>
            <person name="Gnerre S."/>
            <person name="Grabherr M."/>
            <person name="Kleber M."/>
            <person name="Mauceli E."/>
            <person name="MacCallum I."/>
        </authorList>
    </citation>
    <scope>NUCLEOTIDE SEQUENCE [LARGE SCALE GENOMIC DNA]</scope>
    <source>
        <strain evidence="2">Tucson 14030-0811.24</strain>
    </source>
</reference>
<dbReference type="Proteomes" id="UP000007798">
    <property type="component" value="Unassembled WGS sequence"/>
</dbReference>
<proteinExistence type="predicted"/>
<keyword evidence="2" id="KW-1185">Reference proteome</keyword>
<dbReference type="HOGENOM" id="CLU_074913_0_0_1"/>
<sequence length="328" mass="36528">MASILKLQHLFVALIAYLAIFVGNGGLVVSQEPSNAKQLLSDAANLKDIEELKANFIPEQYRKSNISLADLQGLLERKCAKANAAVGNVNATELSTKIQQAGFRLTECVNNLANLTAILDEIEDARPKGDLDVVFEKYCLRMPQAKACIVDFNESLLPCLSREERTHNSVMQRIMNKLLEFICYKNGDQIALFIAEQGPECLEQNRENIGNCLNQTFGGYMPKELANIDQVNLPDFILGPSQCVDIYDFETCVVRHLERCETITPSNIVEAMFRYVRKESKCQESIDKAMSERQSALPLTGSAPALHHLNWNGMVKLGLVLALSFVSL</sequence>
<dbReference type="STRING" id="7260.B4N1R2"/>